<dbReference type="EMBL" id="CAJJDN010000124">
    <property type="protein sequence ID" value="CAD8119998.1"/>
    <property type="molecule type" value="Genomic_DNA"/>
</dbReference>
<protein>
    <submittedName>
        <fullName evidence="1">Uncharacterized protein</fullName>
    </submittedName>
</protein>
<dbReference type="GO" id="GO:0005525">
    <property type="term" value="F:GTP binding"/>
    <property type="evidence" value="ECO:0007669"/>
    <property type="project" value="InterPro"/>
</dbReference>
<sequence>MQIQDIKISSKQITEYTFICSIYLVIIGNSKVDLHKLCENYIPTNGVYFKFKTLKVNNKGLKFQHSDTAGQERISNNMLIRKKLIQNYCNIKIVEVKNIYYLLISLKILEANQAYVQNEQKIKGQGCALKIATKLMAKRDQQVLDKKIKEHNKKVIIQNIKQLYSLQIEITDYSWLNQQ</sequence>
<proteinExistence type="predicted"/>
<evidence type="ECO:0000313" key="1">
    <source>
        <dbReference type="EMBL" id="CAD8119998.1"/>
    </source>
</evidence>
<name>A0A8S1QWI5_9CILI</name>
<dbReference type="GO" id="GO:0003924">
    <property type="term" value="F:GTPase activity"/>
    <property type="evidence" value="ECO:0007669"/>
    <property type="project" value="InterPro"/>
</dbReference>
<dbReference type="AlphaFoldDB" id="A0A8S1QWI5"/>
<organism evidence="1 2">
    <name type="scientific">Paramecium sonneborni</name>
    <dbReference type="NCBI Taxonomy" id="65129"/>
    <lineage>
        <taxon>Eukaryota</taxon>
        <taxon>Sar</taxon>
        <taxon>Alveolata</taxon>
        <taxon>Ciliophora</taxon>
        <taxon>Intramacronucleata</taxon>
        <taxon>Oligohymenophorea</taxon>
        <taxon>Peniculida</taxon>
        <taxon>Parameciidae</taxon>
        <taxon>Paramecium</taxon>
    </lineage>
</organism>
<keyword evidence="2" id="KW-1185">Reference proteome</keyword>
<dbReference type="Proteomes" id="UP000692954">
    <property type="component" value="Unassembled WGS sequence"/>
</dbReference>
<dbReference type="Pfam" id="PF00071">
    <property type="entry name" value="Ras"/>
    <property type="match status" value="1"/>
</dbReference>
<comment type="caution">
    <text evidence="1">The sequence shown here is derived from an EMBL/GenBank/DDBJ whole genome shotgun (WGS) entry which is preliminary data.</text>
</comment>
<accession>A0A8S1QWI5</accession>
<gene>
    <name evidence="1" type="ORF">PSON_ATCC_30995.1.T1240017</name>
</gene>
<evidence type="ECO:0000313" key="2">
    <source>
        <dbReference type="Proteomes" id="UP000692954"/>
    </source>
</evidence>
<dbReference type="InterPro" id="IPR001806">
    <property type="entry name" value="Small_GTPase"/>
</dbReference>
<reference evidence="1" key="1">
    <citation type="submission" date="2021-01" db="EMBL/GenBank/DDBJ databases">
        <authorList>
            <consortium name="Genoscope - CEA"/>
            <person name="William W."/>
        </authorList>
    </citation>
    <scope>NUCLEOTIDE SEQUENCE</scope>
</reference>